<proteinExistence type="predicted"/>
<evidence type="ECO:0000313" key="1">
    <source>
        <dbReference type="EMBL" id="KAK4243186.1"/>
    </source>
</evidence>
<gene>
    <name evidence="1" type="ORF">C7999DRAFT_36496</name>
</gene>
<reference evidence="1" key="1">
    <citation type="journal article" date="2023" name="Mol. Phylogenet. Evol.">
        <title>Genome-scale phylogeny and comparative genomics of the fungal order Sordariales.</title>
        <authorList>
            <person name="Hensen N."/>
            <person name="Bonometti L."/>
            <person name="Westerberg I."/>
            <person name="Brannstrom I.O."/>
            <person name="Guillou S."/>
            <person name="Cros-Aarteil S."/>
            <person name="Calhoun S."/>
            <person name="Haridas S."/>
            <person name="Kuo A."/>
            <person name="Mondo S."/>
            <person name="Pangilinan J."/>
            <person name="Riley R."/>
            <person name="LaButti K."/>
            <person name="Andreopoulos B."/>
            <person name="Lipzen A."/>
            <person name="Chen C."/>
            <person name="Yan M."/>
            <person name="Daum C."/>
            <person name="Ng V."/>
            <person name="Clum A."/>
            <person name="Steindorff A."/>
            <person name="Ohm R.A."/>
            <person name="Martin F."/>
            <person name="Silar P."/>
            <person name="Natvig D.O."/>
            <person name="Lalanne C."/>
            <person name="Gautier V."/>
            <person name="Ament-Velasquez S.L."/>
            <person name="Kruys A."/>
            <person name="Hutchinson M.I."/>
            <person name="Powell A.J."/>
            <person name="Barry K."/>
            <person name="Miller A.N."/>
            <person name="Grigoriev I.V."/>
            <person name="Debuchy R."/>
            <person name="Gladieux P."/>
            <person name="Hiltunen Thoren M."/>
            <person name="Johannesson H."/>
        </authorList>
    </citation>
    <scope>NUCLEOTIDE SEQUENCE</scope>
    <source>
        <strain evidence="1">CBS 359.72</strain>
    </source>
</reference>
<evidence type="ECO:0000313" key="2">
    <source>
        <dbReference type="Proteomes" id="UP001303647"/>
    </source>
</evidence>
<comment type="caution">
    <text evidence="1">The sequence shown here is derived from an EMBL/GenBank/DDBJ whole genome shotgun (WGS) entry which is preliminary data.</text>
</comment>
<reference evidence="1" key="2">
    <citation type="submission" date="2023-05" db="EMBL/GenBank/DDBJ databases">
        <authorList>
            <consortium name="Lawrence Berkeley National Laboratory"/>
            <person name="Steindorff A."/>
            <person name="Hensen N."/>
            <person name="Bonometti L."/>
            <person name="Westerberg I."/>
            <person name="Brannstrom I.O."/>
            <person name="Guillou S."/>
            <person name="Cros-Aarteil S."/>
            <person name="Calhoun S."/>
            <person name="Haridas S."/>
            <person name="Kuo A."/>
            <person name="Mondo S."/>
            <person name="Pangilinan J."/>
            <person name="Riley R."/>
            <person name="Labutti K."/>
            <person name="Andreopoulos B."/>
            <person name="Lipzen A."/>
            <person name="Chen C."/>
            <person name="Yanf M."/>
            <person name="Daum C."/>
            <person name="Ng V."/>
            <person name="Clum A."/>
            <person name="Ohm R."/>
            <person name="Martin F."/>
            <person name="Silar P."/>
            <person name="Natvig D."/>
            <person name="Lalanne C."/>
            <person name="Gautier V."/>
            <person name="Ament-Velasquez S.L."/>
            <person name="Kruys A."/>
            <person name="Hutchinson M.I."/>
            <person name="Powell A.J."/>
            <person name="Barry K."/>
            <person name="Miller A.N."/>
            <person name="Grigoriev I.V."/>
            <person name="Debuchy R."/>
            <person name="Gladieux P."/>
            <person name="Thoren M.H."/>
            <person name="Johannesson H."/>
        </authorList>
    </citation>
    <scope>NUCLEOTIDE SEQUENCE</scope>
    <source>
        <strain evidence="1">CBS 359.72</strain>
    </source>
</reference>
<dbReference type="AlphaFoldDB" id="A0AAN7CJD3"/>
<name>A0AAN7CJD3_9PEZI</name>
<accession>A0AAN7CJD3</accession>
<sequence>MPGASRARRRILEGREDRRRVRVLGGWDHSPSGALLQLRKTIGAACPIAPDIKRLGHHGRLLAAGESSGREGCLVALPEVPVGYELLSVRWGESLLKETKASTVLRQTPPAPIAVPTMPSPKASSTGSHVAIQAPGTTAYPSWPQRYLLFDDTGASDRATSYIPDEELASASLFSSGSIGPLPQPLPTRPAAMGQCLRGILQTRNERLRVGKEQRRVHFAEGTGA</sequence>
<dbReference type="EMBL" id="MU857854">
    <property type="protein sequence ID" value="KAK4243186.1"/>
    <property type="molecule type" value="Genomic_DNA"/>
</dbReference>
<keyword evidence="2" id="KW-1185">Reference proteome</keyword>
<dbReference type="Proteomes" id="UP001303647">
    <property type="component" value="Unassembled WGS sequence"/>
</dbReference>
<protein>
    <submittedName>
        <fullName evidence="1">Uncharacterized protein</fullName>
    </submittedName>
</protein>
<organism evidence="1 2">
    <name type="scientific">Corynascus novoguineensis</name>
    <dbReference type="NCBI Taxonomy" id="1126955"/>
    <lineage>
        <taxon>Eukaryota</taxon>
        <taxon>Fungi</taxon>
        <taxon>Dikarya</taxon>
        <taxon>Ascomycota</taxon>
        <taxon>Pezizomycotina</taxon>
        <taxon>Sordariomycetes</taxon>
        <taxon>Sordariomycetidae</taxon>
        <taxon>Sordariales</taxon>
        <taxon>Chaetomiaceae</taxon>
        <taxon>Corynascus</taxon>
    </lineage>
</organism>